<dbReference type="Gene3D" id="3.90.180.10">
    <property type="entry name" value="Medium-chain alcohol dehydrogenases, catalytic domain"/>
    <property type="match status" value="1"/>
</dbReference>
<accession>A0A537J2E1</accession>
<sequence>MKAMVLHEAGGPGALRLETVPDPTPGSGEVVVRLKAAALNHRDLFITKGQYAGLRFPIILGADGTGEVAQVGQGAAGVEPGAPVIIYPSLDWGDDPRAQGPRFRILGLPDNGTFAEFVKVPAANVFPRPPHLSIDEAAALPLAGLTAYRALVTRGQVRRGEAVVALGIGGGVATCVLLIARHFGARVLVTSGSDAKLERARALGAAGGFNYATSDWVKGIRDATGGQGADLIIDGTGGATFDKAMDAARPGGRVVSYGATAGVVPELTVRRIFWKQLSVLGSTMGTPEDFRGMLDVVTSGQLRPVVDRVFPLEEAARAFERMEQAAQFGKIVLRIA</sequence>
<dbReference type="Pfam" id="PF00107">
    <property type="entry name" value="ADH_zinc_N"/>
    <property type="match status" value="1"/>
</dbReference>
<dbReference type="Proteomes" id="UP000320048">
    <property type="component" value="Unassembled WGS sequence"/>
</dbReference>
<organism evidence="2 3">
    <name type="scientific">Candidatus Segetimicrobium genomatis</name>
    <dbReference type="NCBI Taxonomy" id="2569760"/>
    <lineage>
        <taxon>Bacteria</taxon>
        <taxon>Bacillati</taxon>
        <taxon>Candidatus Sysuimicrobiota</taxon>
        <taxon>Candidatus Sysuimicrobiia</taxon>
        <taxon>Candidatus Sysuimicrobiales</taxon>
        <taxon>Candidatus Segetimicrobiaceae</taxon>
        <taxon>Candidatus Segetimicrobium</taxon>
    </lineage>
</organism>
<name>A0A537J2E1_9BACT</name>
<feature type="domain" description="Enoyl reductase (ER)" evidence="1">
    <location>
        <begin position="10"/>
        <end position="333"/>
    </location>
</feature>
<dbReference type="SUPFAM" id="SSF50129">
    <property type="entry name" value="GroES-like"/>
    <property type="match status" value="1"/>
</dbReference>
<dbReference type="AlphaFoldDB" id="A0A537J2E1"/>
<dbReference type="InterPro" id="IPR052711">
    <property type="entry name" value="Zinc_ADH-like"/>
</dbReference>
<dbReference type="InterPro" id="IPR011032">
    <property type="entry name" value="GroES-like_sf"/>
</dbReference>
<dbReference type="GO" id="GO:0016491">
    <property type="term" value="F:oxidoreductase activity"/>
    <property type="evidence" value="ECO:0007669"/>
    <property type="project" value="InterPro"/>
</dbReference>
<dbReference type="InterPro" id="IPR013149">
    <property type="entry name" value="ADH-like_C"/>
</dbReference>
<dbReference type="InterPro" id="IPR020843">
    <property type="entry name" value="ER"/>
</dbReference>
<evidence type="ECO:0000313" key="3">
    <source>
        <dbReference type="Proteomes" id="UP000320048"/>
    </source>
</evidence>
<dbReference type="SMART" id="SM00829">
    <property type="entry name" value="PKS_ER"/>
    <property type="match status" value="1"/>
</dbReference>
<dbReference type="InterPro" id="IPR013154">
    <property type="entry name" value="ADH-like_N"/>
</dbReference>
<dbReference type="PANTHER" id="PTHR45033">
    <property type="match status" value="1"/>
</dbReference>
<dbReference type="SUPFAM" id="SSF51735">
    <property type="entry name" value="NAD(P)-binding Rossmann-fold domains"/>
    <property type="match status" value="1"/>
</dbReference>
<proteinExistence type="predicted"/>
<comment type="caution">
    <text evidence="2">The sequence shown here is derived from an EMBL/GenBank/DDBJ whole genome shotgun (WGS) entry which is preliminary data.</text>
</comment>
<evidence type="ECO:0000313" key="2">
    <source>
        <dbReference type="EMBL" id="TMI77697.1"/>
    </source>
</evidence>
<dbReference type="Pfam" id="PF08240">
    <property type="entry name" value="ADH_N"/>
    <property type="match status" value="1"/>
</dbReference>
<reference evidence="2 3" key="1">
    <citation type="journal article" date="2019" name="Nat. Microbiol.">
        <title>Mediterranean grassland soil C-N compound turnover is dependent on rainfall and depth, and is mediated by genomically divergent microorganisms.</title>
        <authorList>
            <person name="Diamond S."/>
            <person name="Andeer P.F."/>
            <person name="Li Z."/>
            <person name="Crits-Christoph A."/>
            <person name="Burstein D."/>
            <person name="Anantharaman K."/>
            <person name="Lane K.R."/>
            <person name="Thomas B.C."/>
            <person name="Pan C."/>
            <person name="Northen T.R."/>
            <person name="Banfield J.F."/>
        </authorList>
    </citation>
    <scope>NUCLEOTIDE SEQUENCE [LARGE SCALE GENOMIC DNA]</scope>
    <source>
        <strain evidence="2">NP_7</strain>
    </source>
</reference>
<protein>
    <submittedName>
        <fullName evidence="2">Zinc-binding dehydrogenase</fullName>
    </submittedName>
</protein>
<dbReference type="InterPro" id="IPR036291">
    <property type="entry name" value="NAD(P)-bd_dom_sf"/>
</dbReference>
<dbReference type="PANTHER" id="PTHR45033:SF3">
    <property type="entry name" value="DEHYDROGENASE, PUTATIVE (AFU_ORTHOLOGUE AFUA_2G13270)-RELATED"/>
    <property type="match status" value="1"/>
</dbReference>
<dbReference type="EMBL" id="VBAO01000437">
    <property type="protein sequence ID" value="TMI77697.1"/>
    <property type="molecule type" value="Genomic_DNA"/>
</dbReference>
<evidence type="ECO:0000259" key="1">
    <source>
        <dbReference type="SMART" id="SM00829"/>
    </source>
</evidence>
<dbReference type="Gene3D" id="3.40.50.720">
    <property type="entry name" value="NAD(P)-binding Rossmann-like Domain"/>
    <property type="match status" value="1"/>
</dbReference>
<gene>
    <name evidence="2" type="ORF">E6H04_13680</name>
</gene>